<sequence length="402" mass="44403">MRKLKLAVLILFCLSFLSFPNWSITSAKSTTKKSSSIPSNQWKITGTVKGTGDVSKKFSIRPSNLKALKMGEDMKFEIKSTDKQLIYTLKIPVKKDSKKAEMFQYISSGEEEAGYFRVENQTYDAEKNLITAEVKGGGTFIVVTQPETPKSIQSLSPKTSAPSSKITSTPPAIFYLPHQDDETLSMGVAITQHLDAGREVIAVLYTDGAGSVAQRILNGEVGSSWWGGTHNPVTEGYNQIDNQKFSEARNNELKSALMQLGVKAENIHIRNLSEDGTLTLDELKTLVLEYEQKYPGASHKAMSQHDGSLSHALSGQALVDLYNQKGIVDARLYVSRNDWTRVTVGSIVTPNTDQAFRIKKAAFVYQAWNPAVESFAIGYHSVSPQFNSMLANIQNRQHTPAQ</sequence>
<evidence type="ECO:0000256" key="1">
    <source>
        <dbReference type="SAM" id="SignalP"/>
    </source>
</evidence>
<dbReference type="InterPro" id="IPR024078">
    <property type="entry name" value="LmbE-like_dom_sf"/>
</dbReference>
<dbReference type="SUPFAM" id="SSF102588">
    <property type="entry name" value="LmbE-like"/>
    <property type="match status" value="1"/>
</dbReference>
<proteinExistence type="predicted"/>
<dbReference type="Gene3D" id="3.40.50.10320">
    <property type="entry name" value="LmbE-like"/>
    <property type="match status" value="1"/>
</dbReference>
<dbReference type="EMBL" id="WUUL01000010">
    <property type="protein sequence ID" value="MXQ54889.1"/>
    <property type="molecule type" value="Genomic_DNA"/>
</dbReference>
<keyword evidence="1" id="KW-0732">Signal</keyword>
<reference evidence="2 3" key="1">
    <citation type="submission" date="2019-12" db="EMBL/GenBank/DDBJ databases">
        <title>Whole-genome analyses of novel actinobacteria.</title>
        <authorList>
            <person name="Sahin N."/>
            <person name="Saygin H."/>
        </authorList>
    </citation>
    <scope>NUCLEOTIDE SEQUENCE [LARGE SCALE GENOMIC DNA]</scope>
    <source>
        <strain evidence="2 3">KC615</strain>
    </source>
</reference>
<evidence type="ECO:0000313" key="3">
    <source>
        <dbReference type="Proteomes" id="UP000430692"/>
    </source>
</evidence>
<dbReference type="AlphaFoldDB" id="A0A6I4VT22"/>
<accession>A0A6I4VT22</accession>
<feature type="signal peptide" evidence="1">
    <location>
        <begin position="1"/>
        <end position="23"/>
    </location>
</feature>
<dbReference type="RefSeq" id="WP_160802244.1">
    <property type="nucleotide sequence ID" value="NZ_WUUL01000010.1"/>
</dbReference>
<keyword evidence="3" id="KW-1185">Reference proteome</keyword>
<name>A0A6I4VT22_9BACL</name>
<dbReference type="Pfam" id="PF02585">
    <property type="entry name" value="PIG-L"/>
    <property type="match status" value="1"/>
</dbReference>
<dbReference type="Proteomes" id="UP000430692">
    <property type="component" value="Unassembled WGS sequence"/>
</dbReference>
<dbReference type="InterPro" id="IPR003737">
    <property type="entry name" value="GlcNAc_PI_deacetylase-related"/>
</dbReference>
<feature type="chain" id="PRO_5039203160" evidence="1">
    <location>
        <begin position="24"/>
        <end position="402"/>
    </location>
</feature>
<evidence type="ECO:0000313" key="2">
    <source>
        <dbReference type="EMBL" id="MXQ54889.1"/>
    </source>
</evidence>
<comment type="caution">
    <text evidence="2">The sequence shown here is derived from an EMBL/GenBank/DDBJ whole genome shotgun (WGS) entry which is preliminary data.</text>
</comment>
<gene>
    <name evidence="2" type="ORF">GSM42_14420</name>
</gene>
<protein>
    <submittedName>
        <fullName evidence="2">Uncharacterized protein</fullName>
    </submittedName>
</protein>
<organism evidence="2 3">
    <name type="scientific">Shimazuella alba</name>
    <dbReference type="NCBI Taxonomy" id="2690964"/>
    <lineage>
        <taxon>Bacteria</taxon>
        <taxon>Bacillati</taxon>
        <taxon>Bacillota</taxon>
        <taxon>Bacilli</taxon>
        <taxon>Bacillales</taxon>
        <taxon>Thermoactinomycetaceae</taxon>
        <taxon>Shimazuella</taxon>
    </lineage>
</organism>